<dbReference type="EMBL" id="JAFCMP010000140">
    <property type="protein sequence ID" value="KAG5185170.1"/>
    <property type="molecule type" value="Genomic_DNA"/>
</dbReference>
<dbReference type="Gene3D" id="2.130.10.10">
    <property type="entry name" value="YVTN repeat-like/Quinoprotein amine dehydrogenase"/>
    <property type="match status" value="1"/>
</dbReference>
<dbReference type="PROSITE" id="PS00170">
    <property type="entry name" value="CSA_PPIASE_1"/>
    <property type="match status" value="1"/>
</dbReference>
<sequence length="601" mass="65660">MAGKRQLEEAAEADADKGDDSDSSSSEDDFGPRPAAAPAAEKAEAAAVTVQQAKKKKRVLQHEKEYLRNLPCAAMYERSYMHRDTVTHAVLTPCGTDFLVTASADGHVKFWRKMPEGVEFVKHYRAHLGAIVALAASADGARVLTAGAADRALKFFDVAGFDMTSMRALEYTPGCAAWPLGTVVSADARGGLEYWGAEDCGAPPKGAVAFSYKVETDLYALAKAGTQPCHIALSPDGASMAVLARDKVVRVFDFRRGKLRRAFDESLKVFERAHEDGRLKLDAHDFGRRRATERELEASPALDLQRCAFDESGHFLLYPTLLGVKVVNLETNRLAAVLGRAESGERFLGISLFQGVAKVDTQFLLARDKQRGASGGAAAKPMTSEDLMKAQVPDPTLCCTAFNRKRFYLFSRREPAPDEGAEGRDVFNEKPTADDVGMEMEAAAALGREAILRTTLGDVRVKLFGEECPRTVENFCGHARSGYYDNVVFHRVIKGFMVQTGDPLGDGTGGESIWGGEFEDEFHRDLRHDRPFTVSMANAGPTTNGSQFFITTVPTPWLDNKHTVFGRVTAGMEVVQAIENAKVDKLDRPHTEIKILSVEVV</sequence>
<evidence type="ECO:0000256" key="4">
    <source>
        <dbReference type="ARBA" id="ARBA00022737"/>
    </source>
</evidence>
<dbReference type="PANTHER" id="PTHR45625:SF4">
    <property type="entry name" value="PEPTIDYLPROLYL ISOMERASE DOMAIN AND WD REPEAT-CONTAINING PROTEIN 1"/>
    <property type="match status" value="1"/>
</dbReference>
<dbReference type="InterPro" id="IPR044666">
    <property type="entry name" value="Cyclophilin_A-like"/>
</dbReference>
<evidence type="ECO:0000256" key="5">
    <source>
        <dbReference type="ARBA" id="ARBA00023110"/>
    </source>
</evidence>
<dbReference type="SUPFAM" id="SSF50978">
    <property type="entry name" value="WD40 repeat-like"/>
    <property type="match status" value="1"/>
</dbReference>
<dbReference type="SUPFAM" id="SSF51004">
    <property type="entry name" value="C-terminal (heme d1) domain of cytochrome cd1-nitrite reductase"/>
    <property type="match status" value="1"/>
</dbReference>
<dbReference type="GO" id="GO:0003755">
    <property type="term" value="F:peptidyl-prolyl cis-trans isomerase activity"/>
    <property type="evidence" value="ECO:0007669"/>
    <property type="project" value="UniProtKB-KW"/>
</dbReference>
<evidence type="ECO:0000256" key="1">
    <source>
        <dbReference type="ARBA" id="ARBA00000971"/>
    </source>
</evidence>
<evidence type="ECO:0000313" key="10">
    <source>
        <dbReference type="EMBL" id="KAG5185170.1"/>
    </source>
</evidence>
<dbReference type="SMART" id="SM00320">
    <property type="entry name" value="WD40"/>
    <property type="match status" value="3"/>
</dbReference>
<feature type="compositionally biased region" description="Basic and acidic residues" evidence="8">
    <location>
        <begin position="1"/>
        <end position="20"/>
    </location>
</feature>
<feature type="region of interest" description="Disordered" evidence="8">
    <location>
        <begin position="1"/>
        <end position="42"/>
    </location>
</feature>
<dbReference type="CDD" id="cd01927">
    <property type="entry name" value="cyclophilin_WD40"/>
    <property type="match status" value="1"/>
</dbReference>
<keyword evidence="6" id="KW-0413">Isomerase</keyword>
<dbReference type="PANTHER" id="PTHR45625">
    <property type="entry name" value="PEPTIDYL-PROLYL CIS-TRANS ISOMERASE-RELATED"/>
    <property type="match status" value="1"/>
</dbReference>
<organism evidence="10 11">
    <name type="scientific">Tribonema minus</name>
    <dbReference type="NCBI Taxonomy" id="303371"/>
    <lineage>
        <taxon>Eukaryota</taxon>
        <taxon>Sar</taxon>
        <taxon>Stramenopiles</taxon>
        <taxon>Ochrophyta</taxon>
        <taxon>PX clade</taxon>
        <taxon>Xanthophyceae</taxon>
        <taxon>Tribonematales</taxon>
        <taxon>Tribonemataceae</taxon>
        <taxon>Tribonema</taxon>
    </lineage>
</organism>
<accession>A0A836CG09</accession>
<dbReference type="PROSITE" id="PS50082">
    <property type="entry name" value="WD_REPEATS_2"/>
    <property type="match status" value="1"/>
</dbReference>
<dbReference type="AlphaFoldDB" id="A0A836CG09"/>
<dbReference type="InterPro" id="IPR020892">
    <property type="entry name" value="Cyclophilin-type_PPIase_CS"/>
</dbReference>
<evidence type="ECO:0000256" key="3">
    <source>
        <dbReference type="ARBA" id="ARBA00022574"/>
    </source>
</evidence>
<evidence type="ECO:0000256" key="2">
    <source>
        <dbReference type="ARBA" id="ARBA00013194"/>
    </source>
</evidence>
<keyword evidence="11" id="KW-1185">Reference proteome</keyword>
<dbReference type="OrthoDB" id="10264753at2759"/>
<dbReference type="InterPro" id="IPR015943">
    <property type="entry name" value="WD40/YVTN_repeat-like_dom_sf"/>
</dbReference>
<name>A0A836CG09_9STRA</name>
<dbReference type="PROSITE" id="PS50072">
    <property type="entry name" value="CSA_PPIASE_2"/>
    <property type="match status" value="1"/>
</dbReference>
<dbReference type="GO" id="GO:0005634">
    <property type="term" value="C:nucleus"/>
    <property type="evidence" value="ECO:0007669"/>
    <property type="project" value="UniProtKB-ARBA"/>
</dbReference>
<reference evidence="10" key="1">
    <citation type="submission" date="2021-02" db="EMBL/GenBank/DDBJ databases">
        <title>First Annotated Genome of the Yellow-green Alga Tribonema minus.</title>
        <authorList>
            <person name="Mahan K.M."/>
        </authorList>
    </citation>
    <scope>NUCLEOTIDE SEQUENCE</scope>
    <source>
        <strain evidence="10">UTEX B ZZ1240</strain>
    </source>
</reference>
<feature type="repeat" description="WD" evidence="7">
    <location>
        <begin position="79"/>
        <end position="111"/>
    </location>
</feature>
<dbReference type="PRINTS" id="PR00153">
    <property type="entry name" value="CSAPPISMRASE"/>
</dbReference>
<keyword evidence="4" id="KW-0677">Repeat</keyword>
<dbReference type="InterPro" id="IPR011048">
    <property type="entry name" value="Haem_d1_sf"/>
</dbReference>
<protein>
    <recommendedName>
        <fullName evidence="2">peptidylprolyl isomerase</fullName>
        <ecNumber evidence="2">5.2.1.8</ecNumber>
    </recommendedName>
</protein>
<dbReference type="InterPro" id="IPR036322">
    <property type="entry name" value="WD40_repeat_dom_sf"/>
</dbReference>
<evidence type="ECO:0000259" key="9">
    <source>
        <dbReference type="PROSITE" id="PS50072"/>
    </source>
</evidence>
<dbReference type="GO" id="GO:0006457">
    <property type="term" value="P:protein folding"/>
    <property type="evidence" value="ECO:0007669"/>
    <property type="project" value="InterPro"/>
</dbReference>
<dbReference type="Pfam" id="PF00400">
    <property type="entry name" value="WD40"/>
    <property type="match status" value="2"/>
</dbReference>
<dbReference type="FunFam" id="2.40.100.10:FF:000003">
    <property type="entry name" value="Peptidylprolyl isomerase domain and WD repeat-containing 1"/>
    <property type="match status" value="1"/>
</dbReference>
<dbReference type="InterPro" id="IPR001680">
    <property type="entry name" value="WD40_rpt"/>
</dbReference>
<evidence type="ECO:0000256" key="6">
    <source>
        <dbReference type="ARBA" id="ARBA00023235"/>
    </source>
</evidence>
<keyword evidence="3 7" id="KW-0853">WD repeat</keyword>
<feature type="domain" description="PPIase cyclophilin-type" evidence="9">
    <location>
        <begin position="454"/>
        <end position="600"/>
    </location>
</feature>
<comment type="catalytic activity">
    <reaction evidence="1">
        <text>[protein]-peptidylproline (omega=180) = [protein]-peptidylproline (omega=0)</text>
        <dbReference type="Rhea" id="RHEA:16237"/>
        <dbReference type="Rhea" id="RHEA-COMP:10747"/>
        <dbReference type="Rhea" id="RHEA-COMP:10748"/>
        <dbReference type="ChEBI" id="CHEBI:83833"/>
        <dbReference type="ChEBI" id="CHEBI:83834"/>
        <dbReference type="EC" id="5.2.1.8"/>
    </reaction>
</comment>
<dbReference type="Proteomes" id="UP000664859">
    <property type="component" value="Unassembled WGS sequence"/>
</dbReference>
<keyword evidence="5" id="KW-0697">Rotamase</keyword>
<dbReference type="InterPro" id="IPR002130">
    <property type="entry name" value="Cyclophilin-type_PPIase_dom"/>
</dbReference>
<proteinExistence type="predicted"/>
<evidence type="ECO:0000256" key="8">
    <source>
        <dbReference type="SAM" id="MobiDB-lite"/>
    </source>
</evidence>
<gene>
    <name evidence="10" type="ORF">JKP88DRAFT_272006</name>
</gene>
<dbReference type="Gene3D" id="2.40.100.10">
    <property type="entry name" value="Cyclophilin-like"/>
    <property type="match status" value="1"/>
</dbReference>
<evidence type="ECO:0000313" key="11">
    <source>
        <dbReference type="Proteomes" id="UP000664859"/>
    </source>
</evidence>
<dbReference type="SUPFAM" id="SSF50891">
    <property type="entry name" value="Cyclophilin-like"/>
    <property type="match status" value="1"/>
</dbReference>
<dbReference type="InterPro" id="IPR029000">
    <property type="entry name" value="Cyclophilin-like_dom_sf"/>
</dbReference>
<dbReference type="Pfam" id="PF00160">
    <property type="entry name" value="Pro_isomerase"/>
    <property type="match status" value="1"/>
</dbReference>
<evidence type="ECO:0000256" key="7">
    <source>
        <dbReference type="PROSITE-ProRule" id="PRU00221"/>
    </source>
</evidence>
<comment type="caution">
    <text evidence="10">The sequence shown here is derived from an EMBL/GenBank/DDBJ whole genome shotgun (WGS) entry which is preliminary data.</text>
</comment>
<dbReference type="EC" id="5.2.1.8" evidence="2"/>